<feature type="domain" description="Histidine kinase" evidence="10">
    <location>
        <begin position="493"/>
        <end position="716"/>
    </location>
</feature>
<keyword evidence="14" id="KW-1185">Reference proteome</keyword>
<dbReference type="CDD" id="cd00130">
    <property type="entry name" value="PAS"/>
    <property type="match status" value="1"/>
</dbReference>
<dbReference type="AlphaFoldDB" id="A0A848H8C6"/>
<evidence type="ECO:0000313" key="14">
    <source>
        <dbReference type="Proteomes" id="UP000541185"/>
    </source>
</evidence>
<evidence type="ECO:0000256" key="7">
    <source>
        <dbReference type="ARBA" id="ARBA00022840"/>
    </source>
</evidence>
<evidence type="ECO:0000256" key="9">
    <source>
        <dbReference type="PROSITE-ProRule" id="PRU00169"/>
    </source>
</evidence>
<dbReference type="SMART" id="SM00388">
    <property type="entry name" value="HisKA"/>
    <property type="match status" value="1"/>
</dbReference>
<organism evidence="13 14">
    <name type="scientific">Ramlibacter agri</name>
    <dbReference type="NCBI Taxonomy" id="2728837"/>
    <lineage>
        <taxon>Bacteria</taxon>
        <taxon>Pseudomonadati</taxon>
        <taxon>Pseudomonadota</taxon>
        <taxon>Betaproteobacteria</taxon>
        <taxon>Burkholderiales</taxon>
        <taxon>Comamonadaceae</taxon>
        <taxon>Ramlibacter</taxon>
    </lineage>
</organism>
<dbReference type="EMBL" id="JABBFX010000002">
    <property type="protein sequence ID" value="NML46202.1"/>
    <property type="molecule type" value="Genomic_DNA"/>
</dbReference>
<dbReference type="InterPro" id="IPR035965">
    <property type="entry name" value="PAS-like_dom_sf"/>
</dbReference>
<dbReference type="RefSeq" id="WP_169420481.1">
    <property type="nucleotide sequence ID" value="NZ_JABBFX010000002.1"/>
</dbReference>
<dbReference type="InterPro" id="IPR036890">
    <property type="entry name" value="HATPase_C_sf"/>
</dbReference>
<dbReference type="PROSITE" id="PS50109">
    <property type="entry name" value="HIS_KIN"/>
    <property type="match status" value="1"/>
</dbReference>
<keyword evidence="5" id="KW-0547">Nucleotide-binding</keyword>
<keyword evidence="3 9" id="KW-0597">Phosphoprotein</keyword>
<evidence type="ECO:0000256" key="5">
    <source>
        <dbReference type="ARBA" id="ARBA00022741"/>
    </source>
</evidence>
<dbReference type="InterPro" id="IPR036097">
    <property type="entry name" value="HisK_dim/P_sf"/>
</dbReference>
<evidence type="ECO:0000256" key="8">
    <source>
        <dbReference type="ARBA" id="ARBA00023012"/>
    </source>
</evidence>
<evidence type="ECO:0000259" key="12">
    <source>
        <dbReference type="PROSITE" id="PS50113"/>
    </source>
</evidence>
<dbReference type="Pfam" id="PF00072">
    <property type="entry name" value="Response_reg"/>
    <property type="match status" value="1"/>
</dbReference>
<dbReference type="PROSITE" id="PS50113">
    <property type="entry name" value="PAC"/>
    <property type="match status" value="1"/>
</dbReference>
<evidence type="ECO:0000313" key="13">
    <source>
        <dbReference type="EMBL" id="NML46202.1"/>
    </source>
</evidence>
<feature type="modified residue" description="4-aspartylphosphate" evidence="9">
    <location>
        <position position="789"/>
    </location>
</feature>
<dbReference type="InterPro" id="IPR011006">
    <property type="entry name" value="CheY-like_superfamily"/>
</dbReference>
<proteinExistence type="predicted"/>
<dbReference type="Gene3D" id="3.40.50.2300">
    <property type="match status" value="1"/>
</dbReference>
<dbReference type="Pfam" id="PF08447">
    <property type="entry name" value="PAS_3"/>
    <property type="match status" value="1"/>
</dbReference>
<dbReference type="InterPro" id="IPR000700">
    <property type="entry name" value="PAS-assoc_C"/>
</dbReference>
<comment type="catalytic activity">
    <reaction evidence="1">
        <text>ATP + protein L-histidine = ADP + protein N-phospho-L-histidine.</text>
        <dbReference type="EC" id="2.7.13.3"/>
    </reaction>
</comment>
<dbReference type="Gene3D" id="3.30.450.20">
    <property type="entry name" value="PAS domain"/>
    <property type="match status" value="3"/>
</dbReference>
<protein>
    <recommendedName>
        <fullName evidence="2">histidine kinase</fullName>
        <ecNumber evidence="2">2.7.13.3</ecNumber>
    </recommendedName>
</protein>
<dbReference type="Gene3D" id="1.10.287.130">
    <property type="match status" value="1"/>
</dbReference>
<dbReference type="InterPro" id="IPR003594">
    <property type="entry name" value="HATPase_dom"/>
</dbReference>
<dbReference type="Proteomes" id="UP000541185">
    <property type="component" value="Unassembled WGS sequence"/>
</dbReference>
<reference evidence="13 14" key="1">
    <citation type="submission" date="2020-04" db="EMBL/GenBank/DDBJ databases">
        <title>Ramlibacter sp. G-1-2-2 isolated from soil.</title>
        <authorList>
            <person name="Dahal R.H."/>
        </authorList>
    </citation>
    <scope>NUCLEOTIDE SEQUENCE [LARGE SCALE GENOMIC DNA]</scope>
    <source>
        <strain evidence="13 14">G-1-2-2</strain>
    </source>
</reference>
<sequence length="857" mass="91987">MAVRSPERQNELRRRWLGAAGVLFIAAMLASTAHGLWTDRHAMERRASEEMAVLARVLAEQARRSLQTVEVMLLGIADDERSGDLRGLDAAQLQAYVERQRDEVSDVAVVFLTDAEGRLRASSGPLPAPLDRMAGRPAFQQLKAGAATAFDGITRLPDQQRWVLPILHRVVDRDGHFVGSAGALIDAGYFERFYADLPLGFASVIALRAGDGALLARHPPSESAMGQAAPDGWHPALALPPGQAPRVQRFTGLRDQVDRLGILQPVPGYPVHVVVTRDLDKVFAPWREAAVGSIARTLLLCAAAIGLLAVVLRQLRGLETGRASIARSELALRASQERYALAVAGSNEGLWDWDLASDEVFFSGRAQQVCGLAASEPLRPRRAWLERLRYHPQDRARVRDTLVAHLRGRAPQFDVEMRVAAAGSAGRPEEAQDWNWVRQRGLLVRDEQGRPRRMAGSIEDITPRKRAEAQREQLEVRLRTAQKLEAMGTLAGGIAHDFNNILGAILGYAELARGHAQAGSALQQQLDGVMGAGLRARSLVQRILAFSRSGLGDKLPVHVESAVAEALDLLEGAPPPGLRLARELHADDAAIVGDPAQVHQVVMNLVTNAIQASHAPGTVAVRLAPLMLEAPRQCTSGELAAGRYLELLVADEGAGMAPQEVERIFDPFYTTKDVGVGTGLGLSLVHGIVAELHGAIDVRSEPGRGSSFTVLLPWSGETTQRTESDPGDAALPRGEGERILLVDDEAPLVALGEETLAALGYEPVGFTSSVAALQALENAPAQFDALLSDEAMPRLTGTELAAAARRLRPDLPVLLMTGYLGPALAARAQAAGVQEVLAKPLVAADIARALARILPRA</sequence>
<gene>
    <name evidence="13" type="ORF">HHL11_20810</name>
</gene>
<dbReference type="PANTHER" id="PTHR43065:SF46">
    <property type="entry name" value="C4-DICARBOXYLATE TRANSPORT SENSOR PROTEIN DCTB"/>
    <property type="match status" value="1"/>
</dbReference>
<dbReference type="SMART" id="SM00448">
    <property type="entry name" value="REC"/>
    <property type="match status" value="1"/>
</dbReference>
<keyword evidence="7" id="KW-0067">ATP-binding</keyword>
<name>A0A848H8C6_9BURK</name>
<dbReference type="CDD" id="cd00082">
    <property type="entry name" value="HisKA"/>
    <property type="match status" value="1"/>
</dbReference>
<feature type="domain" description="Response regulatory" evidence="11">
    <location>
        <begin position="738"/>
        <end position="854"/>
    </location>
</feature>
<evidence type="ECO:0000256" key="3">
    <source>
        <dbReference type="ARBA" id="ARBA00022553"/>
    </source>
</evidence>
<dbReference type="InterPro" id="IPR003661">
    <property type="entry name" value="HisK_dim/P_dom"/>
</dbReference>
<dbReference type="InterPro" id="IPR004358">
    <property type="entry name" value="Sig_transdc_His_kin-like_C"/>
</dbReference>
<feature type="domain" description="PAC" evidence="12">
    <location>
        <begin position="413"/>
        <end position="473"/>
    </location>
</feature>
<evidence type="ECO:0000259" key="11">
    <source>
        <dbReference type="PROSITE" id="PS50110"/>
    </source>
</evidence>
<dbReference type="SUPFAM" id="SSF55785">
    <property type="entry name" value="PYP-like sensor domain (PAS domain)"/>
    <property type="match status" value="1"/>
</dbReference>
<dbReference type="SUPFAM" id="SSF52172">
    <property type="entry name" value="CheY-like"/>
    <property type="match status" value="1"/>
</dbReference>
<dbReference type="EC" id="2.7.13.3" evidence="2"/>
<dbReference type="PANTHER" id="PTHR43065">
    <property type="entry name" value="SENSOR HISTIDINE KINASE"/>
    <property type="match status" value="1"/>
</dbReference>
<evidence type="ECO:0000256" key="1">
    <source>
        <dbReference type="ARBA" id="ARBA00000085"/>
    </source>
</evidence>
<dbReference type="InterPro" id="IPR001789">
    <property type="entry name" value="Sig_transdc_resp-reg_receiver"/>
</dbReference>
<dbReference type="InterPro" id="IPR013655">
    <property type="entry name" value="PAS_fold_3"/>
</dbReference>
<evidence type="ECO:0000256" key="4">
    <source>
        <dbReference type="ARBA" id="ARBA00022679"/>
    </source>
</evidence>
<evidence type="ECO:0000256" key="6">
    <source>
        <dbReference type="ARBA" id="ARBA00022777"/>
    </source>
</evidence>
<evidence type="ECO:0000259" key="10">
    <source>
        <dbReference type="PROSITE" id="PS50109"/>
    </source>
</evidence>
<keyword evidence="4" id="KW-0808">Transferase</keyword>
<dbReference type="SUPFAM" id="SSF47384">
    <property type="entry name" value="Homodimeric domain of signal transducing histidine kinase"/>
    <property type="match status" value="1"/>
</dbReference>
<dbReference type="InterPro" id="IPR005467">
    <property type="entry name" value="His_kinase_dom"/>
</dbReference>
<dbReference type="PROSITE" id="PS50110">
    <property type="entry name" value="RESPONSE_REGULATORY"/>
    <property type="match status" value="1"/>
</dbReference>
<dbReference type="Pfam" id="PF02518">
    <property type="entry name" value="HATPase_c"/>
    <property type="match status" value="1"/>
</dbReference>
<keyword evidence="8" id="KW-0902">Two-component regulatory system</keyword>
<dbReference type="InterPro" id="IPR000014">
    <property type="entry name" value="PAS"/>
</dbReference>
<dbReference type="CDD" id="cd12914">
    <property type="entry name" value="PDC1_DGC_like"/>
    <property type="match status" value="1"/>
</dbReference>
<keyword evidence="6" id="KW-0418">Kinase</keyword>
<dbReference type="CDD" id="cd12915">
    <property type="entry name" value="PDC2_DGC_like"/>
    <property type="match status" value="1"/>
</dbReference>
<dbReference type="GO" id="GO:0000155">
    <property type="term" value="F:phosphorelay sensor kinase activity"/>
    <property type="evidence" value="ECO:0007669"/>
    <property type="project" value="InterPro"/>
</dbReference>
<comment type="caution">
    <text evidence="13">The sequence shown here is derived from an EMBL/GenBank/DDBJ whole genome shotgun (WGS) entry which is preliminary data.</text>
</comment>
<accession>A0A848H8C6</accession>
<evidence type="ECO:0000256" key="2">
    <source>
        <dbReference type="ARBA" id="ARBA00012438"/>
    </source>
</evidence>
<dbReference type="Pfam" id="PF00512">
    <property type="entry name" value="HisKA"/>
    <property type="match status" value="1"/>
</dbReference>
<dbReference type="SMART" id="SM00387">
    <property type="entry name" value="HATPase_c"/>
    <property type="match status" value="1"/>
</dbReference>
<dbReference type="GO" id="GO:0005524">
    <property type="term" value="F:ATP binding"/>
    <property type="evidence" value="ECO:0007669"/>
    <property type="project" value="UniProtKB-KW"/>
</dbReference>
<dbReference type="PRINTS" id="PR00344">
    <property type="entry name" value="BCTRLSENSOR"/>
</dbReference>
<dbReference type="SUPFAM" id="SSF55874">
    <property type="entry name" value="ATPase domain of HSP90 chaperone/DNA topoisomerase II/histidine kinase"/>
    <property type="match status" value="1"/>
</dbReference>
<dbReference type="Gene3D" id="3.30.565.10">
    <property type="entry name" value="Histidine kinase-like ATPase, C-terminal domain"/>
    <property type="match status" value="1"/>
</dbReference>